<evidence type="ECO:0000256" key="1">
    <source>
        <dbReference type="SAM" id="MobiDB-lite"/>
    </source>
</evidence>
<accession>A0A0P0C5R5</accession>
<organism evidence="2 3">
    <name type="scientific">Rufibacter tibetensis</name>
    <dbReference type="NCBI Taxonomy" id="512763"/>
    <lineage>
        <taxon>Bacteria</taxon>
        <taxon>Pseudomonadati</taxon>
        <taxon>Bacteroidota</taxon>
        <taxon>Cytophagia</taxon>
        <taxon>Cytophagales</taxon>
        <taxon>Hymenobacteraceae</taxon>
        <taxon>Rufibacter</taxon>
    </lineage>
</organism>
<evidence type="ECO:0000313" key="3">
    <source>
        <dbReference type="Proteomes" id="UP000061382"/>
    </source>
</evidence>
<dbReference type="RefSeq" id="WP_062544856.1">
    <property type="nucleotide sequence ID" value="NZ_CP012643.1"/>
</dbReference>
<keyword evidence="3" id="KW-1185">Reference proteome</keyword>
<gene>
    <name evidence="2" type="ORF">DC20_16615</name>
</gene>
<sequence>MAASDTSSPSREQAYNDYKKYVTDYEANVARGWDSTQTDWDQRMTTDSAEYNKRRMSVMEFESTLDEDRKAEYAELQSRYSTAWSTREGQYNTWKQNNQSSGMMASGIDMSTYDEKKIPSYTATDIRKAYEDFVAHVEMHKSGFSNKDWNTVEKYWNQLDDRKNAIQSQLTDKDKWEIAKAKTKYIAMKNANKAGNTASKVGSDVKEVGKDVSNSKVGETTKEVGKDVASGAKKAGKAVGNTAKKAANKVEKAVEDDNK</sequence>
<dbReference type="PATRIC" id="fig|512763.3.peg.3658"/>
<dbReference type="Proteomes" id="UP000061382">
    <property type="component" value="Chromosome"/>
</dbReference>
<dbReference type="AlphaFoldDB" id="A0A0P0C5R5"/>
<feature type="compositionally biased region" description="Low complexity" evidence="1">
    <location>
        <begin position="227"/>
        <end position="245"/>
    </location>
</feature>
<feature type="compositionally biased region" description="Basic and acidic residues" evidence="1">
    <location>
        <begin position="248"/>
        <end position="259"/>
    </location>
</feature>
<dbReference type="OrthoDB" id="851558at2"/>
<dbReference type="EMBL" id="CP012643">
    <property type="protein sequence ID" value="ALJ00296.1"/>
    <property type="molecule type" value="Genomic_DNA"/>
</dbReference>
<proteinExistence type="predicted"/>
<protein>
    <submittedName>
        <fullName evidence="2">Uncharacterized protein</fullName>
    </submittedName>
</protein>
<evidence type="ECO:0000313" key="2">
    <source>
        <dbReference type="EMBL" id="ALJ00296.1"/>
    </source>
</evidence>
<feature type="region of interest" description="Disordered" evidence="1">
    <location>
        <begin position="195"/>
        <end position="259"/>
    </location>
</feature>
<reference evidence="2 3" key="1">
    <citation type="submission" date="2015-08" db="EMBL/GenBank/DDBJ databases">
        <title>Complete genome sequence of Rufibacter tibetensis strain 1351t, a radiation-resistant bacterium from tibet plateau.</title>
        <authorList>
            <person name="Dai J."/>
        </authorList>
    </citation>
    <scope>NUCLEOTIDE SEQUENCE [LARGE SCALE GENOMIC DNA]</scope>
    <source>
        <strain evidence="2 3">1351</strain>
    </source>
</reference>
<name>A0A0P0C5R5_9BACT</name>
<dbReference type="KEGG" id="rti:DC20_16615"/>